<keyword evidence="3 6" id="KW-0812">Transmembrane</keyword>
<feature type="transmembrane region" description="Helical" evidence="6">
    <location>
        <begin position="235"/>
        <end position="259"/>
    </location>
</feature>
<keyword evidence="8" id="KW-1185">Reference proteome</keyword>
<evidence type="ECO:0000256" key="4">
    <source>
        <dbReference type="ARBA" id="ARBA00022989"/>
    </source>
</evidence>
<dbReference type="InterPro" id="IPR001248">
    <property type="entry name" value="Pur-cyt_permease"/>
</dbReference>
<feature type="transmembrane region" description="Helical" evidence="6">
    <location>
        <begin position="371"/>
        <end position="390"/>
    </location>
</feature>
<evidence type="ECO:0000256" key="2">
    <source>
        <dbReference type="ARBA" id="ARBA00008974"/>
    </source>
</evidence>
<proteinExistence type="inferred from homology"/>
<organism evidence="7 8">
    <name type="scientific">Parendozoicomonas haliclonae</name>
    <dbReference type="NCBI Taxonomy" id="1960125"/>
    <lineage>
        <taxon>Bacteria</taxon>
        <taxon>Pseudomonadati</taxon>
        <taxon>Pseudomonadota</taxon>
        <taxon>Gammaproteobacteria</taxon>
        <taxon>Oceanospirillales</taxon>
        <taxon>Endozoicomonadaceae</taxon>
        <taxon>Parendozoicomonas</taxon>
    </lineage>
</organism>
<evidence type="ECO:0000256" key="3">
    <source>
        <dbReference type="ARBA" id="ARBA00022692"/>
    </source>
</evidence>
<sequence>MTDDTKNQNNSYCLKPVPETEWVSGWKVAQVVFGIGITLPVFWLGANTTLSLGLPTALLLFFIVNSLFGCLTVLTALVGSRTHLSTYMILKFSFGRIGSRLINLIMAVTFLGFYAATVSIFGETVAIAFQDIFDINTPIWLHMIWGSVLMTVTSIYGFRAMDRLSLIAVPLLLLFMILVIGLALSQAGETVLAYQPQGGSISEMASALIGMMILTVVMMPDFSRFARSDRGAVQSIAGLVVGFPVVLIAGGIPAIVIGQLEVMDVMVALGLSVPAVFVLVFSTWTTNTANIYSTALTVRTVFTGLSTTAVHIICSTLATVLALKGFITLFLDFIILLSIVLPPVASIYVLDFFLIRKQNYKVELIPELPNFGWPAIIAWGSSVVVSFLTLEGVFTLTSLPIVDGLLVSLIGYYILVRKGGERSRARTLMTD</sequence>
<feature type="transmembrane region" description="Helical" evidence="6">
    <location>
        <begin position="329"/>
        <end position="350"/>
    </location>
</feature>
<feature type="transmembrane region" description="Helical" evidence="6">
    <location>
        <begin position="58"/>
        <end position="80"/>
    </location>
</feature>
<keyword evidence="4 6" id="KW-1133">Transmembrane helix</keyword>
<dbReference type="GO" id="GO:0015209">
    <property type="term" value="F:cytosine transmembrane transporter activity"/>
    <property type="evidence" value="ECO:0007669"/>
    <property type="project" value="InterPro"/>
</dbReference>
<gene>
    <name evidence="7" type="primary">codB</name>
    <name evidence="7" type="ORF">EHSB41UT_04730</name>
</gene>
<evidence type="ECO:0000256" key="6">
    <source>
        <dbReference type="SAM" id="Phobius"/>
    </source>
</evidence>
<dbReference type="OrthoDB" id="9780088at2"/>
<feature type="transmembrane region" description="Helical" evidence="6">
    <location>
        <begin position="296"/>
        <end position="323"/>
    </location>
</feature>
<keyword evidence="5 6" id="KW-0472">Membrane</keyword>
<evidence type="ECO:0000256" key="5">
    <source>
        <dbReference type="ARBA" id="ARBA00023136"/>
    </source>
</evidence>
<dbReference type="InterPro" id="IPR030191">
    <property type="entry name" value="CodB"/>
</dbReference>
<dbReference type="EMBL" id="FWPT01000020">
    <property type="protein sequence ID" value="SMA50912.1"/>
    <property type="molecule type" value="Genomic_DNA"/>
</dbReference>
<dbReference type="Pfam" id="PF02133">
    <property type="entry name" value="Transp_cyt_pur"/>
    <property type="match status" value="1"/>
</dbReference>
<dbReference type="Proteomes" id="UP000196573">
    <property type="component" value="Unassembled WGS sequence"/>
</dbReference>
<dbReference type="AlphaFoldDB" id="A0A1X7ARZ7"/>
<evidence type="ECO:0000256" key="1">
    <source>
        <dbReference type="ARBA" id="ARBA00004141"/>
    </source>
</evidence>
<comment type="subcellular location">
    <subcellularLocation>
        <location evidence="1">Membrane</location>
        <topology evidence="1">Multi-pass membrane protein</topology>
    </subcellularLocation>
</comment>
<dbReference type="GO" id="GO:0005886">
    <property type="term" value="C:plasma membrane"/>
    <property type="evidence" value="ECO:0007669"/>
    <property type="project" value="TreeGrafter"/>
</dbReference>
<evidence type="ECO:0000313" key="8">
    <source>
        <dbReference type="Proteomes" id="UP000196573"/>
    </source>
</evidence>
<protein>
    <submittedName>
        <fullName evidence="7">Cytosine permease</fullName>
    </submittedName>
</protein>
<feature type="transmembrane region" description="Helical" evidence="6">
    <location>
        <begin position="139"/>
        <end position="158"/>
    </location>
</feature>
<feature type="transmembrane region" description="Helical" evidence="6">
    <location>
        <begin position="265"/>
        <end position="284"/>
    </location>
</feature>
<dbReference type="PANTHER" id="PTHR30569:SF0">
    <property type="entry name" value="CYTOSINE PERMEASE"/>
    <property type="match status" value="1"/>
</dbReference>
<comment type="similarity">
    <text evidence="2">Belongs to the purine-cytosine permease (2.A.39) family.</text>
</comment>
<dbReference type="RefSeq" id="WP_087113355.1">
    <property type="nucleotide sequence ID" value="NZ_CBCSCN010000021.1"/>
</dbReference>
<name>A0A1X7ARZ7_9GAMM</name>
<dbReference type="PANTHER" id="PTHR30569">
    <property type="entry name" value="CYTOSINE TRANSPORTER CODB"/>
    <property type="match status" value="1"/>
</dbReference>
<feature type="transmembrane region" description="Helical" evidence="6">
    <location>
        <begin position="396"/>
        <end position="416"/>
    </location>
</feature>
<evidence type="ECO:0000313" key="7">
    <source>
        <dbReference type="EMBL" id="SMA50912.1"/>
    </source>
</evidence>
<dbReference type="Gene3D" id="1.10.4160.10">
    <property type="entry name" value="Hydantoin permease"/>
    <property type="match status" value="1"/>
</dbReference>
<feature type="transmembrane region" description="Helical" evidence="6">
    <location>
        <begin position="28"/>
        <end position="46"/>
    </location>
</feature>
<reference evidence="7 8" key="1">
    <citation type="submission" date="2017-03" db="EMBL/GenBank/DDBJ databases">
        <authorList>
            <person name="Afonso C.L."/>
            <person name="Miller P.J."/>
            <person name="Scott M.A."/>
            <person name="Spackman E."/>
            <person name="Goraichik I."/>
            <person name="Dimitrov K.M."/>
            <person name="Suarez D.L."/>
            <person name="Swayne D.E."/>
        </authorList>
    </citation>
    <scope>NUCLEOTIDE SEQUENCE [LARGE SCALE GENOMIC DNA]</scope>
    <source>
        <strain evidence="7">SB41UT1</strain>
    </source>
</reference>
<feature type="transmembrane region" description="Helical" evidence="6">
    <location>
        <begin position="101"/>
        <end position="127"/>
    </location>
</feature>
<feature type="transmembrane region" description="Helical" evidence="6">
    <location>
        <begin position="165"/>
        <end position="184"/>
    </location>
</feature>
<accession>A0A1X7ARZ7</accession>
<feature type="transmembrane region" description="Helical" evidence="6">
    <location>
        <begin position="204"/>
        <end position="223"/>
    </location>
</feature>